<feature type="chain" id="PRO_5043654848" description="glucan 1,3-beta-glucosidase" evidence="17">
    <location>
        <begin position="19"/>
        <end position="391"/>
    </location>
</feature>
<dbReference type="FunFam" id="3.20.20.80:FF:000113">
    <property type="entry name" value="Glucan 1,3-beta-glucosidase"/>
    <property type="match status" value="1"/>
</dbReference>
<protein>
    <recommendedName>
        <fullName evidence="14">glucan 1,3-beta-glucosidase</fullName>
        <ecNumber evidence="14">3.2.1.58</ecNumber>
    </recommendedName>
    <alternativeName>
        <fullName evidence="15">Exo-1,3-beta-glucanase D</fullName>
    </alternativeName>
</protein>
<keyword evidence="11" id="KW-0961">Cell wall biogenesis/degradation</keyword>
<evidence type="ECO:0000256" key="10">
    <source>
        <dbReference type="ARBA" id="ARBA00023295"/>
    </source>
</evidence>
<evidence type="ECO:0000256" key="15">
    <source>
        <dbReference type="ARBA" id="ARBA00041260"/>
    </source>
</evidence>
<keyword evidence="4" id="KW-0812">Transmembrane</keyword>
<keyword evidence="20" id="KW-1185">Reference proteome</keyword>
<gene>
    <name evidence="19" type="ORF">AKO1_011222</name>
</gene>
<evidence type="ECO:0000313" key="20">
    <source>
        <dbReference type="Proteomes" id="UP001431209"/>
    </source>
</evidence>
<evidence type="ECO:0000256" key="7">
    <source>
        <dbReference type="ARBA" id="ARBA00022989"/>
    </source>
</evidence>
<keyword evidence="17" id="KW-0732">Signal</keyword>
<dbReference type="GO" id="GO:0005576">
    <property type="term" value="C:extracellular region"/>
    <property type="evidence" value="ECO:0007669"/>
    <property type="project" value="TreeGrafter"/>
</dbReference>
<dbReference type="AlphaFoldDB" id="A0AAW2YXS8"/>
<evidence type="ECO:0000256" key="6">
    <source>
        <dbReference type="ARBA" id="ARBA00022968"/>
    </source>
</evidence>
<dbReference type="GO" id="GO:0009251">
    <property type="term" value="P:glucan catabolic process"/>
    <property type="evidence" value="ECO:0007669"/>
    <property type="project" value="TreeGrafter"/>
</dbReference>
<accession>A0AAW2YXS8</accession>
<dbReference type="EC" id="3.2.1.58" evidence="14"/>
<name>A0AAW2YXS8_9EUKA</name>
<dbReference type="GO" id="GO:0009986">
    <property type="term" value="C:cell surface"/>
    <property type="evidence" value="ECO:0007669"/>
    <property type="project" value="TreeGrafter"/>
</dbReference>
<dbReference type="PANTHER" id="PTHR31297:SF34">
    <property type="entry name" value="GLUCAN 1,3-BETA-GLUCOSIDASE 2"/>
    <property type="match status" value="1"/>
</dbReference>
<feature type="domain" description="Glycoside hydrolase family 5" evidence="18">
    <location>
        <begin position="97"/>
        <end position="368"/>
    </location>
</feature>
<evidence type="ECO:0000256" key="5">
    <source>
        <dbReference type="ARBA" id="ARBA00022801"/>
    </source>
</evidence>
<evidence type="ECO:0000256" key="14">
    <source>
        <dbReference type="ARBA" id="ARBA00038929"/>
    </source>
</evidence>
<keyword evidence="10 16" id="KW-0326">Glycosidase</keyword>
<dbReference type="EMBL" id="JAOPGA020000768">
    <property type="protein sequence ID" value="KAL0481506.1"/>
    <property type="molecule type" value="Genomic_DNA"/>
</dbReference>
<dbReference type="Gene3D" id="3.20.20.80">
    <property type="entry name" value="Glycosidases"/>
    <property type="match status" value="1"/>
</dbReference>
<evidence type="ECO:0000256" key="8">
    <source>
        <dbReference type="ARBA" id="ARBA00023136"/>
    </source>
</evidence>
<comment type="subcellular location">
    <subcellularLocation>
        <location evidence="1">Cell membrane</location>
        <topology evidence="1">Single-pass type II membrane protein</topology>
    </subcellularLocation>
</comment>
<evidence type="ECO:0000256" key="11">
    <source>
        <dbReference type="ARBA" id="ARBA00023316"/>
    </source>
</evidence>
<comment type="similarity">
    <text evidence="2 16">Belongs to the glycosyl hydrolase 5 (cellulase A) family.</text>
</comment>
<reference evidence="19 20" key="1">
    <citation type="submission" date="2024-03" db="EMBL/GenBank/DDBJ databases">
        <title>The Acrasis kona genome and developmental transcriptomes reveal deep origins of eukaryotic multicellular pathways.</title>
        <authorList>
            <person name="Sheikh S."/>
            <person name="Fu C.-J."/>
            <person name="Brown M.W."/>
            <person name="Baldauf S.L."/>
        </authorList>
    </citation>
    <scope>NUCLEOTIDE SEQUENCE [LARGE SCALE GENOMIC DNA]</scope>
    <source>
        <strain evidence="19 20">ATCC MYA-3509</strain>
    </source>
</reference>
<evidence type="ECO:0000256" key="2">
    <source>
        <dbReference type="ARBA" id="ARBA00005641"/>
    </source>
</evidence>
<dbReference type="InterPro" id="IPR050386">
    <property type="entry name" value="Glycosyl_hydrolase_5"/>
</dbReference>
<keyword evidence="3" id="KW-1003">Cell membrane</keyword>
<evidence type="ECO:0000259" key="18">
    <source>
        <dbReference type="Pfam" id="PF00150"/>
    </source>
</evidence>
<dbReference type="SUPFAM" id="SSF51445">
    <property type="entry name" value="(Trans)glycosidases"/>
    <property type="match status" value="1"/>
</dbReference>
<dbReference type="Proteomes" id="UP001431209">
    <property type="component" value="Unassembled WGS sequence"/>
</dbReference>
<dbReference type="GO" id="GO:0004338">
    <property type="term" value="F:glucan exo-1,3-beta-glucosidase activity"/>
    <property type="evidence" value="ECO:0007669"/>
    <property type="project" value="UniProtKB-EC"/>
</dbReference>
<dbReference type="InterPro" id="IPR017853">
    <property type="entry name" value="GH"/>
</dbReference>
<comment type="caution">
    <text evidence="19">The sequence shown here is derived from an EMBL/GenBank/DDBJ whole genome shotgun (WGS) entry which is preliminary data.</text>
</comment>
<keyword evidence="9" id="KW-0325">Glycoprotein</keyword>
<dbReference type="Pfam" id="PF00150">
    <property type="entry name" value="Cellulase"/>
    <property type="match status" value="1"/>
</dbReference>
<organism evidence="19 20">
    <name type="scientific">Acrasis kona</name>
    <dbReference type="NCBI Taxonomy" id="1008807"/>
    <lineage>
        <taxon>Eukaryota</taxon>
        <taxon>Discoba</taxon>
        <taxon>Heterolobosea</taxon>
        <taxon>Tetramitia</taxon>
        <taxon>Eutetramitia</taxon>
        <taxon>Acrasidae</taxon>
        <taxon>Acrasis</taxon>
    </lineage>
</organism>
<evidence type="ECO:0000256" key="9">
    <source>
        <dbReference type="ARBA" id="ARBA00023180"/>
    </source>
</evidence>
<evidence type="ECO:0000313" key="19">
    <source>
        <dbReference type="EMBL" id="KAL0481506.1"/>
    </source>
</evidence>
<keyword evidence="7" id="KW-1133">Transmembrane helix</keyword>
<proteinExistence type="inferred from homology"/>
<evidence type="ECO:0000256" key="1">
    <source>
        <dbReference type="ARBA" id="ARBA00004401"/>
    </source>
</evidence>
<evidence type="ECO:0000256" key="16">
    <source>
        <dbReference type="RuleBase" id="RU361153"/>
    </source>
</evidence>
<keyword evidence="5 16" id="KW-0378">Hydrolase</keyword>
<comment type="catalytic activity">
    <reaction evidence="12">
        <text>Successive hydrolysis of beta-D-glucose units from the non-reducing ends of (1-&gt;3)-beta-D-glucans, releasing alpha-glucose.</text>
        <dbReference type="EC" id="3.2.1.58"/>
    </reaction>
</comment>
<dbReference type="InterPro" id="IPR001547">
    <property type="entry name" value="Glyco_hydro_5"/>
</dbReference>
<dbReference type="PANTHER" id="PTHR31297">
    <property type="entry name" value="GLUCAN ENDO-1,6-BETA-GLUCOSIDASE B"/>
    <property type="match status" value="1"/>
</dbReference>
<evidence type="ECO:0000256" key="4">
    <source>
        <dbReference type="ARBA" id="ARBA00022692"/>
    </source>
</evidence>
<dbReference type="GO" id="GO:0005886">
    <property type="term" value="C:plasma membrane"/>
    <property type="evidence" value="ECO:0007669"/>
    <property type="project" value="UniProtKB-SubCell"/>
</dbReference>
<keyword evidence="6" id="KW-0735">Signal-anchor</keyword>
<sequence length="391" mass="44181">MNTKCFALALLCVVAVNCLNISVSTDDHVAFKIRNGKLPMRGANVGAWLVAEHWMSSDSNIWAGVPGNIINQGEYQLMKYLGHGEGDKRFDYHRKVWFNESDVAEMAKFRLNAVRVPVGYWIVGFDKSGGGGSDDWKTFAPGGLQYLDQLIRVWARKYNIAVLVDLHATKGSQNGNEHSAPKNPGKSFFTAYQENVNNALDAIEFLVNRYKNEPAYLGFGCINEPSGSTSESGLKNFYTRAYDRIRATGSQHIVGVAPLLSQQGPWSSDWRNFFKPPQHQNIIHEWHKYFIWGFEGQNEGQILNYVYNGLVNDIKAWQGNWLFIGEWSLATNPSAPFNNRNQWNSFANGVIKAFNQAPGGWTFWSWKTSNDGGKNTWSMRSLLRLGLFPQF</sequence>
<comment type="function">
    <text evidence="13">Glucosidase involved in the degradation of cellulosic biomass. Active on lichenan.</text>
</comment>
<evidence type="ECO:0000256" key="17">
    <source>
        <dbReference type="SAM" id="SignalP"/>
    </source>
</evidence>
<feature type="signal peptide" evidence="17">
    <location>
        <begin position="1"/>
        <end position="18"/>
    </location>
</feature>
<evidence type="ECO:0000256" key="3">
    <source>
        <dbReference type="ARBA" id="ARBA00022475"/>
    </source>
</evidence>
<evidence type="ECO:0000256" key="13">
    <source>
        <dbReference type="ARBA" id="ARBA00037126"/>
    </source>
</evidence>
<dbReference type="GO" id="GO:0071555">
    <property type="term" value="P:cell wall organization"/>
    <property type="evidence" value="ECO:0007669"/>
    <property type="project" value="UniProtKB-KW"/>
</dbReference>
<keyword evidence="8" id="KW-0472">Membrane</keyword>
<evidence type="ECO:0000256" key="12">
    <source>
        <dbReference type="ARBA" id="ARBA00036824"/>
    </source>
</evidence>